<keyword evidence="7" id="KW-1185">Reference proteome</keyword>
<reference evidence="6" key="2">
    <citation type="submission" date="2020-09" db="EMBL/GenBank/DDBJ databases">
        <authorList>
            <person name="Sun Q."/>
            <person name="Zhou Y."/>
        </authorList>
    </citation>
    <scope>NUCLEOTIDE SEQUENCE</scope>
    <source>
        <strain evidence="6">CGMCC 1.12360</strain>
    </source>
</reference>
<dbReference type="RefSeq" id="WP_188391252.1">
    <property type="nucleotide sequence ID" value="NZ_BMEV01000012.1"/>
</dbReference>
<evidence type="ECO:0000313" key="6">
    <source>
        <dbReference type="EMBL" id="GGH72648.1"/>
    </source>
</evidence>
<dbReference type="PANTHER" id="PTHR33823">
    <property type="entry name" value="RNA POLYMERASE-BINDING TRANSCRIPTION FACTOR DKSA-RELATED"/>
    <property type="match status" value="1"/>
</dbReference>
<dbReference type="InterPro" id="IPR014240">
    <property type="entry name" value="YteA"/>
</dbReference>
<dbReference type="InterPro" id="IPR000962">
    <property type="entry name" value="Znf_DskA_TraR"/>
</dbReference>
<dbReference type="Pfam" id="PF01258">
    <property type="entry name" value="zf-dskA_traR"/>
    <property type="match status" value="1"/>
</dbReference>
<dbReference type="PANTHER" id="PTHR33823:SF4">
    <property type="entry name" value="GENERAL STRESS PROTEIN 16O"/>
    <property type="match status" value="1"/>
</dbReference>
<keyword evidence="1" id="KW-0479">Metal-binding</keyword>
<organism evidence="6 7">
    <name type="scientific">Compostibacillus humi</name>
    <dbReference type="NCBI Taxonomy" id="1245525"/>
    <lineage>
        <taxon>Bacteria</taxon>
        <taxon>Bacillati</taxon>
        <taxon>Bacillota</taxon>
        <taxon>Bacilli</taxon>
        <taxon>Bacillales</taxon>
        <taxon>Bacillaceae</taxon>
        <taxon>Compostibacillus</taxon>
    </lineage>
</organism>
<protein>
    <recommendedName>
        <fullName evidence="5">Zinc finger DksA/TraR C4-type domain-containing protein</fullName>
    </recommendedName>
</protein>
<evidence type="ECO:0000256" key="2">
    <source>
        <dbReference type="ARBA" id="ARBA00022771"/>
    </source>
</evidence>
<dbReference type="Gene3D" id="1.20.120.910">
    <property type="entry name" value="DksA, coiled-coil domain"/>
    <property type="match status" value="1"/>
</dbReference>
<evidence type="ECO:0000256" key="3">
    <source>
        <dbReference type="ARBA" id="ARBA00022833"/>
    </source>
</evidence>
<reference evidence="6" key="1">
    <citation type="journal article" date="2014" name="Int. J. Syst. Evol. Microbiol.">
        <title>Complete genome sequence of Corynebacterium casei LMG S-19264T (=DSM 44701T), isolated from a smear-ripened cheese.</title>
        <authorList>
            <consortium name="US DOE Joint Genome Institute (JGI-PGF)"/>
            <person name="Walter F."/>
            <person name="Albersmeier A."/>
            <person name="Kalinowski J."/>
            <person name="Ruckert C."/>
        </authorList>
    </citation>
    <scope>NUCLEOTIDE SEQUENCE</scope>
    <source>
        <strain evidence="6">CGMCC 1.12360</strain>
    </source>
</reference>
<proteinExistence type="predicted"/>
<dbReference type="Proteomes" id="UP000602050">
    <property type="component" value="Unassembled WGS sequence"/>
</dbReference>
<feature type="domain" description="Zinc finger DksA/TraR C4-type" evidence="5">
    <location>
        <begin position="87"/>
        <end position="114"/>
    </location>
</feature>
<evidence type="ECO:0000259" key="5">
    <source>
        <dbReference type="Pfam" id="PF01258"/>
    </source>
</evidence>
<dbReference type="PROSITE" id="PS51128">
    <property type="entry name" value="ZF_DKSA_2"/>
    <property type="match status" value="1"/>
</dbReference>
<dbReference type="SUPFAM" id="SSF109635">
    <property type="entry name" value="DnaK suppressor protein DksA, alpha-hairpin domain"/>
    <property type="match status" value="1"/>
</dbReference>
<gene>
    <name evidence="6" type="ORF">GCM10010978_09750</name>
</gene>
<dbReference type="EMBL" id="BMEV01000012">
    <property type="protein sequence ID" value="GGH72648.1"/>
    <property type="molecule type" value="Genomic_DNA"/>
</dbReference>
<evidence type="ECO:0000256" key="4">
    <source>
        <dbReference type="PROSITE-ProRule" id="PRU00510"/>
    </source>
</evidence>
<accession>A0A8J2ZQA6</accession>
<dbReference type="AlphaFoldDB" id="A0A8J2ZQA6"/>
<evidence type="ECO:0000256" key="1">
    <source>
        <dbReference type="ARBA" id="ARBA00022723"/>
    </source>
</evidence>
<evidence type="ECO:0000313" key="7">
    <source>
        <dbReference type="Proteomes" id="UP000602050"/>
    </source>
</evidence>
<keyword evidence="3" id="KW-0862">Zinc</keyword>
<sequence>MLNQEQIARCKKLLQDRQHTLIEQLQDPFGQETEMMKESVGELSNYDNHPADQGTELFERGKDIALNEHAERELEDINAALHAIEEGTYGICTVCGEDIPYERLLAVPETDTCIKHAKDNTFDRERPIEEEVFSPNINPNEVTDEEQVGYDAEDAWQEVSRYGTSETTADFFADNEDYDGMYPNSEENIGYVEEYENFAAADLYGKASGVTYHHKKYEKDEDEAEEF</sequence>
<comment type="caution">
    <text evidence="6">The sequence shown here is derived from an EMBL/GenBank/DDBJ whole genome shotgun (WGS) entry which is preliminary data.</text>
</comment>
<dbReference type="GO" id="GO:0008270">
    <property type="term" value="F:zinc ion binding"/>
    <property type="evidence" value="ECO:0007669"/>
    <property type="project" value="UniProtKB-KW"/>
</dbReference>
<feature type="zinc finger region" description="dksA C4-type" evidence="4">
    <location>
        <begin position="92"/>
        <end position="116"/>
    </location>
</feature>
<name>A0A8J2ZQA6_9BACI</name>
<dbReference type="InterPro" id="IPR037187">
    <property type="entry name" value="DnaK_N"/>
</dbReference>
<dbReference type="SUPFAM" id="SSF57716">
    <property type="entry name" value="Glucocorticoid receptor-like (DNA-binding domain)"/>
    <property type="match status" value="1"/>
</dbReference>
<keyword evidence="2" id="KW-0863">Zinc-finger</keyword>
<dbReference type="NCBIfam" id="TIGR02890">
    <property type="entry name" value="bacill_yteA"/>
    <property type="match status" value="1"/>
</dbReference>